<feature type="chain" id="PRO_5024454901" evidence="1">
    <location>
        <begin position="30"/>
        <end position="90"/>
    </location>
</feature>
<name>A0A5S4EV33_9ACTN</name>
<accession>A0A5S4EV33</accession>
<proteinExistence type="predicted"/>
<organism evidence="2 3">
    <name type="scientific">Nonomuraea turkmeniaca</name>
    <dbReference type="NCBI Taxonomy" id="103838"/>
    <lineage>
        <taxon>Bacteria</taxon>
        <taxon>Bacillati</taxon>
        <taxon>Actinomycetota</taxon>
        <taxon>Actinomycetes</taxon>
        <taxon>Streptosporangiales</taxon>
        <taxon>Streptosporangiaceae</taxon>
        <taxon>Nonomuraea</taxon>
    </lineage>
</organism>
<evidence type="ECO:0000313" key="3">
    <source>
        <dbReference type="Proteomes" id="UP000309128"/>
    </source>
</evidence>
<keyword evidence="1" id="KW-0732">Signal</keyword>
<dbReference type="EMBL" id="VCKY01000426">
    <property type="protein sequence ID" value="TMR06252.1"/>
    <property type="molecule type" value="Genomic_DNA"/>
</dbReference>
<dbReference type="Proteomes" id="UP000309128">
    <property type="component" value="Unassembled WGS sequence"/>
</dbReference>
<sequence>MVKRLLVATVMAASTLVISGPITSQPANATESTETTDSLCTGAQQSAAPGSAAVKCRYKTIYGDWCKQCYRNGKWRTEFCSDPDEEEDEE</sequence>
<reference evidence="2 3" key="1">
    <citation type="submission" date="2019-05" db="EMBL/GenBank/DDBJ databases">
        <title>Draft genome sequence of Nonomuraea turkmeniaca DSM 43926.</title>
        <authorList>
            <person name="Saricaoglu S."/>
            <person name="Isik K."/>
        </authorList>
    </citation>
    <scope>NUCLEOTIDE SEQUENCE [LARGE SCALE GENOMIC DNA]</scope>
    <source>
        <strain evidence="2 3">DSM 43926</strain>
    </source>
</reference>
<keyword evidence="3" id="KW-1185">Reference proteome</keyword>
<comment type="caution">
    <text evidence="2">The sequence shown here is derived from an EMBL/GenBank/DDBJ whole genome shotgun (WGS) entry which is preliminary data.</text>
</comment>
<dbReference type="OrthoDB" id="10013047at2"/>
<gene>
    <name evidence="2" type="ORF">ETD86_52910</name>
</gene>
<feature type="signal peptide" evidence="1">
    <location>
        <begin position="1"/>
        <end position="29"/>
    </location>
</feature>
<evidence type="ECO:0000313" key="2">
    <source>
        <dbReference type="EMBL" id="TMR06252.1"/>
    </source>
</evidence>
<evidence type="ECO:0000256" key="1">
    <source>
        <dbReference type="SAM" id="SignalP"/>
    </source>
</evidence>
<protein>
    <submittedName>
        <fullName evidence="2">Uncharacterized protein</fullName>
    </submittedName>
</protein>
<dbReference type="RefSeq" id="WP_138674158.1">
    <property type="nucleotide sequence ID" value="NZ_VCKY01000426.1"/>
</dbReference>
<dbReference type="AlphaFoldDB" id="A0A5S4EV33"/>